<dbReference type="InterPro" id="IPR018644">
    <property type="entry name" value="DUF2071"/>
</dbReference>
<dbReference type="InterPro" id="IPR023375">
    <property type="entry name" value="ADC_dom_sf"/>
</dbReference>
<dbReference type="PANTHER" id="PTHR39186:SF1">
    <property type="entry name" value="DUF2071 DOMAIN-CONTAINING PROTEIN"/>
    <property type="match status" value="1"/>
</dbReference>
<sequence>MSGRVAERDVAVPVNAQRWTDLAFAHWRYDQRTLQRLVPPGLEVQVLDGSAWLGLVPFRMGGVRTPPLPPVPGWSDFPELNLRTYVRGRDGREGVWFFSLACPRRAFVAAMRGVGLPYQFARAEVTSMRPGPGSVRGTRYRFAGPGSRSRPAWRLDAQVVVGEPLSEAARTPLVDALTARWAAYSRVAGALWRIPISHEPWPLREAAITGDLAGPITAVGLPAPDEGPLAHYSPGVASRIGLPTSAG</sequence>
<proteinExistence type="predicted"/>
<dbReference type="Pfam" id="PF09844">
    <property type="entry name" value="DUF2071"/>
    <property type="match status" value="1"/>
</dbReference>
<dbReference type="Gene3D" id="2.40.400.10">
    <property type="entry name" value="Acetoacetate decarboxylase-like"/>
    <property type="match status" value="1"/>
</dbReference>
<gene>
    <name evidence="1" type="ORF">NP064_07585</name>
</gene>
<protein>
    <submittedName>
        <fullName evidence="1">DUF2071 domain-containing protein</fullName>
    </submittedName>
</protein>
<organism evidence="1 2">
    <name type="scientific">Cellulomonas chengniuliangii</name>
    <dbReference type="NCBI Taxonomy" id="2968084"/>
    <lineage>
        <taxon>Bacteria</taxon>
        <taxon>Bacillati</taxon>
        <taxon>Actinomycetota</taxon>
        <taxon>Actinomycetes</taxon>
        <taxon>Micrococcales</taxon>
        <taxon>Cellulomonadaceae</taxon>
        <taxon>Cellulomonas</taxon>
    </lineage>
</organism>
<accession>A0ABY5L815</accession>
<name>A0ABY5L815_9CELL</name>
<dbReference type="Proteomes" id="UP001316189">
    <property type="component" value="Chromosome"/>
</dbReference>
<evidence type="ECO:0000313" key="1">
    <source>
        <dbReference type="EMBL" id="UUI76733.1"/>
    </source>
</evidence>
<dbReference type="SUPFAM" id="SSF160104">
    <property type="entry name" value="Acetoacetate decarboxylase-like"/>
    <property type="match status" value="1"/>
</dbReference>
<evidence type="ECO:0000313" key="2">
    <source>
        <dbReference type="Proteomes" id="UP001316189"/>
    </source>
</evidence>
<dbReference type="EMBL" id="CP101988">
    <property type="protein sequence ID" value="UUI76733.1"/>
    <property type="molecule type" value="Genomic_DNA"/>
</dbReference>
<dbReference type="RefSeq" id="WP_227569022.1">
    <property type="nucleotide sequence ID" value="NZ_CP101988.1"/>
</dbReference>
<dbReference type="PANTHER" id="PTHR39186">
    <property type="entry name" value="DUF2071 FAMILY PROTEIN"/>
    <property type="match status" value="1"/>
</dbReference>
<keyword evidence="2" id="KW-1185">Reference proteome</keyword>
<reference evidence="1 2" key="1">
    <citation type="submission" date="2022-07" db="EMBL/GenBank/DDBJ databases">
        <title>Novel species in genus cellulomonas.</title>
        <authorList>
            <person name="Ye L."/>
        </authorList>
    </citation>
    <scope>NUCLEOTIDE SEQUENCE [LARGE SCALE GENOMIC DNA]</scope>
    <source>
        <strain evidence="2">zg-Y338</strain>
    </source>
</reference>